<accession>A0AAV9NP25</accession>
<dbReference type="GeneID" id="89973233"/>
<comment type="similarity">
    <text evidence="3">Belongs to the SDE2 family.</text>
</comment>
<feature type="compositionally biased region" description="Basic and acidic residues" evidence="9">
    <location>
        <begin position="240"/>
        <end position="252"/>
    </location>
</feature>
<evidence type="ECO:0000259" key="11">
    <source>
        <dbReference type="Pfam" id="PF22782"/>
    </source>
</evidence>
<feature type="compositionally biased region" description="Acidic residues" evidence="9">
    <location>
        <begin position="268"/>
        <end position="286"/>
    </location>
</feature>
<name>A0AAV9NP25_9EURO</name>
<dbReference type="GO" id="GO:0005634">
    <property type="term" value="C:nucleus"/>
    <property type="evidence" value="ECO:0007669"/>
    <property type="project" value="UniProtKB-SubCell"/>
</dbReference>
<evidence type="ECO:0000256" key="5">
    <source>
        <dbReference type="ARBA" id="ARBA00022664"/>
    </source>
</evidence>
<keyword evidence="7" id="KW-0539">Nucleus</keyword>
<feature type="region of interest" description="Disordered" evidence="9">
    <location>
        <begin position="240"/>
        <end position="294"/>
    </location>
</feature>
<feature type="domain" description="SDE2-like" evidence="11">
    <location>
        <begin position="116"/>
        <end position="234"/>
    </location>
</feature>
<evidence type="ECO:0000259" key="10">
    <source>
        <dbReference type="Pfam" id="PF13019"/>
    </source>
</evidence>
<evidence type="ECO:0008006" key="14">
    <source>
        <dbReference type="Google" id="ProtNLM"/>
    </source>
</evidence>
<evidence type="ECO:0000256" key="1">
    <source>
        <dbReference type="ARBA" id="ARBA00004123"/>
    </source>
</evidence>
<dbReference type="InterPro" id="IPR051421">
    <property type="entry name" value="RNA_Proc_DNA_Dmg_Regulator"/>
</dbReference>
<comment type="caution">
    <text evidence="12">The sequence shown here is derived from an EMBL/GenBank/DDBJ whole genome shotgun (WGS) entry which is preliminary data.</text>
</comment>
<feature type="region of interest" description="Disordered" evidence="9">
    <location>
        <begin position="313"/>
        <end position="363"/>
    </location>
</feature>
<dbReference type="Pfam" id="PF22782">
    <property type="entry name" value="SDE2"/>
    <property type="match status" value="1"/>
</dbReference>
<sequence>MDSVVNILLDSFPGLSVPSTLCLPLPATATLAELFSAIRDVLPANLPTQTRLILTSTSNTPIYDSPAITIAELLSECRPTAQNCQHHVLAGPGSSCGSSPSSSSFLPLRLSAPLVGGKGGFGSQLRAAGGRMSSRKKKQNAELATGSARNLDGRRLRTITEAKNLATYLATRPEMERKEKEERRKRWEQVIELAEQREADMRAGKGVDGRRRGISDEWVDEKEEVGENVRNAVRLAMLADEEKGKGKGRDVAPQEGESSGSGGSLPPSDEDSEGEGEEDLMELDEDGMSRLIKEAEAGDADAIWVLQNRLKIPSALLPTPKSQPKPQRRFAGFDEDDDELSSSGDEEVSAQPADKGKHSVDST</sequence>
<keyword evidence="5" id="KW-0507">mRNA processing</keyword>
<evidence type="ECO:0000313" key="12">
    <source>
        <dbReference type="EMBL" id="KAK5062979.1"/>
    </source>
</evidence>
<dbReference type="GO" id="GO:0008380">
    <property type="term" value="P:RNA splicing"/>
    <property type="evidence" value="ECO:0007669"/>
    <property type="project" value="UniProtKB-KW"/>
</dbReference>
<dbReference type="Proteomes" id="UP001358417">
    <property type="component" value="Unassembled WGS sequence"/>
</dbReference>
<feature type="domain" description="Sde2 ubiquitin" evidence="10">
    <location>
        <begin position="5"/>
        <end position="114"/>
    </location>
</feature>
<evidence type="ECO:0000256" key="6">
    <source>
        <dbReference type="ARBA" id="ARBA00023187"/>
    </source>
</evidence>
<dbReference type="PANTHER" id="PTHR12786:SF1">
    <property type="entry name" value="SPLICING REGULATOR SDE2"/>
    <property type="match status" value="1"/>
</dbReference>
<feature type="region of interest" description="Disordered" evidence="9">
    <location>
        <begin position="125"/>
        <end position="146"/>
    </location>
</feature>
<evidence type="ECO:0000313" key="13">
    <source>
        <dbReference type="Proteomes" id="UP001358417"/>
    </source>
</evidence>
<proteinExistence type="inferred from homology"/>
<feature type="compositionally biased region" description="Acidic residues" evidence="9">
    <location>
        <begin position="333"/>
        <end position="348"/>
    </location>
</feature>
<comment type="subcellular location">
    <subcellularLocation>
        <location evidence="2">Cytoplasm</location>
    </subcellularLocation>
    <subcellularLocation>
        <location evidence="1">Nucleus</location>
    </subcellularLocation>
</comment>
<evidence type="ECO:0000256" key="3">
    <source>
        <dbReference type="ARBA" id="ARBA00008726"/>
    </source>
</evidence>
<dbReference type="Pfam" id="PF13019">
    <property type="entry name" value="Sde2_N_Ubi_yeast"/>
    <property type="match status" value="1"/>
</dbReference>
<dbReference type="GO" id="GO:0005737">
    <property type="term" value="C:cytoplasm"/>
    <property type="evidence" value="ECO:0007669"/>
    <property type="project" value="UniProtKB-SubCell"/>
</dbReference>
<dbReference type="InterPro" id="IPR053822">
    <property type="entry name" value="SDE2-like_dom"/>
</dbReference>
<gene>
    <name evidence="12" type="ORF">LTR84_005055</name>
</gene>
<dbReference type="GO" id="GO:0006397">
    <property type="term" value="P:mRNA processing"/>
    <property type="evidence" value="ECO:0007669"/>
    <property type="project" value="UniProtKB-KW"/>
</dbReference>
<keyword evidence="8" id="KW-0131">Cell cycle</keyword>
<feature type="compositionally biased region" description="Basic and acidic residues" evidence="9">
    <location>
        <begin position="354"/>
        <end position="363"/>
    </location>
</feature>
<keyword evidence="6" id="KW-0508">mRNA splicing</keyword>
<evidence type="ECO:0000256" key="4">
    <source>
        <dbReference type="ARBA" id="ARBA00022490"/>
    </source>
</evidence>
<dbReference type="PANTHER" id="PTHR12786">
    <property type="entry name" value="SPLICING FACTOR SF3A-RELATED"/>
    <property type="match status" value="1"/>
</dbReference>
<protein>
    <recommendedName>
        <fullName evidence="14">Sde2 N-terminal ubiquitin domain-containing protein</fullName>
    </recommendedName>
</protein>
<dbReference type="EMBL" id="JAVRRD010000002">
    <property type="protein sequence ID" value="KAK5062979.1"/>
    <property type="molecule type" value="Genomic_DNA"/>
</dbReference>
<reference evidence="12 13" key="1">
    <citation type="submission" date="2023-08" db="EMBL/GenBank/DDBJ databases">
        <title>Black Yeasts Isolated from many extreme environments.</title>
        <authorList>
            <person name="Coleine C."/>
            <person name="Stajich J.E."/>
            <person name="Selbmann L."/>
        </authorList>
    </citation>
    <scope>NUCLEOTIDE SEQUENCE [LARGE SCALE GENOMIC DNA]</scope>
    <source>
        <strain evidence="12 13">CCFEE 5792</strain>
    </source>
</reference>
<evidence type="ECO:0000256" key="8">
    <source>
        <dbReference type="ARBA" id="ARBA00023306"/>
    </source>
</evidence>
<dbReference type="AlphaFoldDB" id="A0AAV9NP25"/>
<dbReference type="InterPro" id="IPR024974">
    <property type="entry name" value="Sde2_N"/>
</dbReference>
<dbReference type="RefSeq" id="XP_064711251.1">
    <property type="nucleotide sequence ID" value="XM_064848627.1"/>
</dbReference>
<keyword evidence="13" id="KW-1185">Reference proteome</keyword>
<organism evidence="12 13">
    <name type="scientific">Exophiala bonariae</name>
    <dbReference type="NCBI Taxonomy" id="1690606"/>
    <lineage>
        <taxon>Eukaryota</taxon>
        <taxon>Fungi</taxon>
        <taxon>Dikarya</taxon>
        <taxon>Ascomycota</taxon>
        <taxon>Pezizomycotina</taxon>
        <taxon>Eurotiomycetes</taxon>
        <taxon>Chaetothyriomycetidae</taxon>
        <taxon>Chaetothyriales</taxon>
        <taxon>Herpotrichiellaceae</taxon>
        <taxon>Exophiala</taxon>
    </lineage>
</organism>
<evidence type="ECO:0000256" key="2">
    <source>
        <dbReference type="ARBA" id="ARBA00004496"/>
    </source>
</evidence>
<keyword evidence="4" id="KW-0963">Cytoplasm</keyword>
<evidence type="ECO:0000256" key="7">
    <source>
        <dbReference type="ARBA" id="ARBA00023242"/>
    </source>
</evidence>
<evidence type="ECO:0000256" key="9">
    <source>
        <dbReference type="SAM" id="MobiDB-lite"/>
    </source>
</evidence>